<evidence type="ECO:0000313" key="6">
    <source>
        <dbReference type="EMBL" id="KAJ5373413.1"/>
    </source>
</evidence>
<dbReference type="PANTHER" id="PTHR31845">
    <property type="entry name" value="FINGER DOMAIN PROTEIN, PUTATIVE-RELATED"/>
    <property type="match status" value="1"/>
</dbReference>
<dbReference type="PANTHER" id="PTHR31845:SF37">
    <property type="entry name" value="TRANSCRIPTION FACTOR DOMAIN-CONTAINING PROTEIN"/>
    <property type="match status" value="1"/>
</dbReference>
<dbReference type="OrthoDB" id="5226580at2759"/>
<dbReference type="EMBL" id="JAPZBT010000002">
    <property type="protein sequence ID" value="KAJ5373413.1"/>
    <property type="molecule type" value="Genomic_DNA"/>
</dbReference>
<dbReference type="InterPro" id="IPR051089">
    <property type="entry name" value="prtT"/>
</dbReference>
<dbReference type="GO" id="GO:0000976">
    <property type="term" value="F:transcription cis-regulatory region binding"/>
    <property type="evidence" value="ECO:0007669"/>
    <property type="project" value="TreeGrafter"/>
</dbReference>
<organism evidence="6 7">
    <name type="scientific">Penicillium concentricum</name>
    <dbReference type="NCBI Taxonomy" id="293559"/>
    <lineage>
        <taxon>Eukaryota</taxon>
        <taxon>Fungi</taxon>
        <taxon>Dikarya</taxon>
        <taxon>Ascomycota</taxon>
        <taxon>Pezizomycotina</taxon>
        <taxon>Eurotiomycetes</taxon>
        <taxon>Eurotiomycetidae</taxon>
        <taxon>Eurotiales</taxon>
        <taxon>Aspergillaceae</taxon>
        <taxon>Penicillium</taxon>
    </lineage>
</organism>
<evidence type="ECO:0000256" key="2">
    <source>
        <dbReference type="ARBA" id="ARBA00023015"/>
    </source>
</evidence>
<accession>A0A9W9S7J3</accession>
<evidence type="ECO:0000256" key="1">
    <source>
        <dbReference type="ARBA" id="ARBA00004123"/>
    </source>
</evidence>
<evidence type="ECO:0008006" key="8">
    <source>
        <dbReference type="Google" id="ProtNLM"/>
    </source>
</evidence>
<evidence type="ECO:0000313" key="7">
    <source>
        <dbReference type="Proteomes" id="UP001147752"/>
    </source>
</evidence>
<dbReference type="GO" id="GO:0005634">
    <property type="term" value="C:nucleus"/>
    <property type="evidence" value="ECO:0007669"/>
    <property type="project" value="UniProtKB-SubCell"/>
</dbReference>
<keyword evidence="7" id="KW-1185">Reference proteome</keyword>
<protein>
    <recommendedName>
        <fullName evidence="8">Transcription factor domain-containing protein</fullName>
    </recommendedName>
</protein>
<comment type="caution">
    <text evidence="6">The sequence shown here is derived from an EMBL/GenBank/DDBJ whole genome shotgun (WGS) entry which is preliminary data.</text>
</comment>
<dbReference type="AlphaFoldDB" id="A0A9W9S7J3"/>
<reference evidence="6" key="2">
    <citation type="journal article" date="2023" name="IMA Fungus">
        <title>Comparative genomic study of the Penicillium genus elucidates a diverse pangenome and 15 lateral gene transfer events.</title>
        <authorList>
            <person name="Petersen C."/>
            <person name="Sorensen T."/>
            <person name="Nielsen M.R."/>
            <person name="Sondergaard T.E."/>
            <person name="Sorensen J.L."/>
            <person name="Fitzpatrick D.A."/>
            <person name="Frisvad J.C."/>
            <person name="Nielsen K.L."/>
        </authorList>
    </citation>
    <scope>NUCLEOTIDE SEQUENCE</scope>
    <source>
        <strain evidence="6">IBT 3081</strain>
    </source>
</reference>
<name>A0A9W9S7J3_9EURO</name>
<reference evidence="6" key="1">
    <citation type="submission" date="2022-12" db="EMBL/GenBank/DDBJ databases">
        <authorList>
            <person name="Petersen C."/>
        </authorList>
    </citation>
    <scope>NUCLEOTIDE SEQUENCE</scope>
    <source>
        <strain evidence="6">IBT 3081</strain>
    </source>
</reference>
<comment type="subcellular location">
    <subcellularLocation>
        <location evidence="1">Nucleus</location>
    </subcellularLocation>
</comment>
<keyword evidence="5" id="KW-0539">Nucleus</keyword>
<evidence type="ECO:0000256" key="5">
    <source>
        <dbReference type="ARBA" id="ARBA00023242"/>
    </source>
</evidence>
<proteinExistence type="predicted"/>
<keyword evidence="4" id="KW-0804">Transcription</keyword>
<gene>
    <name evidence="6" type="ORF">N7517_005419</name>
</gene>
<dbReference type="RefSeq" id="XP_056579399.1">
    <property type="nucleotide sequence ID" value="XM_056723149.1"/>
</dbReference>
<keyword evidence="2" id="KW-0805">Transcription regulation</keyword>
<evidence type="ECO:0000256" key="4">
    <source>
        <dbReference type="ARBA" id="ARBA00023163"/>
    </source>
</evidence>
<dbReference type="Proteomes" id="UP001147752">
    <property type="component" value="Unassembled WGS sequence"/>
</dbReference>
<dbReference type="GO" id="GO:0000981">
    <property type="term" value="F:DNA-binding transcription factor activity, RNA polymerase II-specific"/>
    <property type="evidence" value="ECO:0007669"/>
    <property type="project" value="TreeGrafter"/>
</dbReference>
<dbReference type="CDD" id="cd12148">
    <property type="entry name" value="fungal_TF_MHR"/>
    <property type="match status" value="1"/>
</dbReference>
<keyword evidence="3" id="KW-0238">DNA-binding</keyword>
<evidence type="ECO:0000256" key="3">
    <source>
        <dbReference type="ARBA" id="ARBA00023125"/>
    </source>
</evidence>
<sequence length="548" mass="62206">MKQTTRCLPYLKHARVVRIPSKIAALESKINELKAGRAGLEENDNNTSTRSTSLADGDAALEDIISRDLLDIETAEKYLSAFKTKLTPHFPFVVVPPDVSVEQLRQEKPFLCLAILASASYENMPLQRALGDEVKKVVASRMVIGGEISFELLQGLLVFLAWSHYHSRPHRYTQFLQLAISLMIDLRLDRPPQTRTWKTELRFGLQYNLQNQTFSRPSWGSNEQRAVLGCYYLSSSIAMLVQKKSTILRYPYQEECCKAIHEANEYPHDKYISYVTQLQFIAEKVDHLSAKHGLDLETPGSGSELYIANLKSDLEAFYRHLPFDITESSVNEALLAIQYHATGLGLYQLALNMTNQEPQSPFDCNSWREEMSLSAYISASSILNLYIRLPHNGEVGFNNTQWVQIAFALLVAYRHTVAASKPNQIAAFLDTLSKLRSRIEALSTSDVDKNGTRDIFFNFRNRIVQIENWLGGHNRQEDDAHGEESLEEFQHTSCLEPTHFDGFMEAAEAAEHLDIPLVDSFSSSTEDLQIPHDFLSASSFEQIMRDWV</sequence>
<dbReference type="GeneID" id="81462332"/>